<dbReference type="InterPro" id="IPR036291">
    <property type="entry name" value="NAD(P)-bd_dom_sf"/>
</dbReference>
<evidence type="ECO:0000259" key="3">
    <source>
        <dbReference type="Pfam" id="PF00984"/>
    </source>
</evidence>
<feature type="compositionally biased region" description="Acidic residues" evidence="1">
    <location>
        <begin position="399"/>
        <end position="411"/>
    </location>
</feature>
<feature type="chain" id="PRO_5031034562" description="UDP-glucose/GDP-mannose dehydrogenase dimerisation domain-containing protein" evidence="2">
    <location>
        <begin position="20"/>
        <end position="418"/>
    </location>
</feature>
<protein>
    <recommendedName>
        <fullName evidence="3">UDP-glucose/GDP-mannose dehydrogenase dimerisation domain-containing protein</fullName>
    </recommendedName>
</protein>
<dbReference type="SUPFAM" id="SSF51735">
    <property type="entry name" value="NAD(P)-binding Rossmann-fold domains"/>
    <property type="match status" value="1"/>
</dbReference>
<dbReference type="GO" id="GO:0051287">
    <property type="term" value="F:NAD binding"/>
    <property type="evidence" value="ECO:0007669"/>
    <property type="project" value="InterPro"/>
</dbReference>
<dbReference type="Pfam" id="PF00984">
    <property type="entry name" value="UDPG_MGDP_dh"/>
    <property type="match status" value="1"/>
</dbReference>
<proteinExistence type="predicted"/>
<name>A0A7S1VPN3_9EUKA</name>
<organism evidence="4">
    <name type="scientific">Sexangularia sp. CB-2014</name>
    <dbReference type="NCBI Taxonomy" id="1486929"/>
    <lineage>
        <taxon>Eukaryota</taxon>
        <taxon>Amoebozoa</taxon>
        <taxon>Tubulinea</taxon>
        <taxon>Elardia</taxon>
        <taxon>Arcellinida</taxon>
        <taxon>Arcellinida incertae sedis</taxon>
        <taxon>Sexangularia</taxon>
    </lineage>
</organism>
<dbReference type="Gene3D" id="3.40.50.720">
    <property type="entry name" value="NAD(P)-binding Rossmann-like Domain"/>
    <property type="match status" value="2"/>
</dbReference>
<dbReference type="PANTHER" id="PTHR43750">
    <property type="entry name" value="UDP-GLUCOSE 6-DEHYDROGENASE TUAD"/>
    <property type="match status" value="1"/>
</dbReference>
<dbReference type="InterPro" id="IPR008927">
    <property type="entry name" value="6-PGluconate_DH-like_C_sf"/>
</dbReference>
<keyword evidence="2" id="KW-0732">Signal</keyword>
<evidence type="ECO:0000256" key="1">
    <source>
        <dbReference type="SAM" id="MobiDB-lite"/>
    </source>
</evidence>
<dbReference type="PANTHER" id="PTHR43750:SF3">
    <property type="entry name" value="UDP-GLUCOSE 6-DEHYDROGENASE TUAD"/>
    <property type="match status" value="1"/>
</dbReference>
<evidence type="ECO:0000313" key="4">
    <source>
        <dbReference type="EMBL" id="CAD9305249.1"/>
    </source>
</evidence>
<dbReference type="GO" id="GO:0016616">
    <property type="term" value="F:oxidoreductase activity, acting on the CH-OH group of donors, NAD or NADP as acceptor"/>
    <property type="evidence" value="ECO:0007669"/>
    <property type="project" value="InterPro"/>
</dbReference>
<sequence>MNILLIGCGKLGLCVAVHCATVGHCVTVVERDEARARFVGAGPTDADDGPPADAEPNLYRLWSTIPRSSLSVAASLHAALQAGTTDLILVYLATTSETDKGYDTTNLTSLLANLHNSASSSSATLPPILIGCTVPPRFCDTARASFPSLRLGYHPEFIAQGDIMAGLSSPAFSLLGTPHDLDQSTEHLFTTFVQSLAPLAPLRTMNLVEAELAKLALNCFITMKIAFANTVADVAAAHTTSARPTQPDSRDGRVDGSVICEAIALDRRVGGSCLVPGYGYGGPCFPRDNRAFRTAAAAVGVPAHLATATDDANEAHHQAQLAALLQSDVAAFTFTDVCYKKACPVPLVVRSPKARLALDLAAAGRSVTIRERASVLAALRSEYPQEIERAGTSLHLVEVEAEAEEEEEEEQQQQPVVR</sequence>
<dbReference type="EMBL" id="HBGL01013146">
    <property type="protein sequence ID" value="CAD9305249.1"/>
    <property type="molecule type" value="Transcribed_RNA"/>
</dbReference>
<dbReference type="Gene3D" id="1.20.5.100">
    <property type="entry name" value="Cytochrome c1, transmembrane anchor, C-terminal"/>
    <property type="match status" value="1"/>
</dbReference>
<gene>
    <name evidence="4" type="ORF">SSP0437_LOCUS10272</name>
</gene>
<evidence type="ECO:0000256" key="2">
    <source>
        <dbReference type="SAM" id="SignalP"/>
    </source>
</evidence>
<dbReference type="SUPFAM" id="SSF48179">
    <property type="entry name" value="6-phosphogluconate dehydrogenase C-terminal domain-like"/>
    <property type="match status" value="1"/>
</dbReference>
<reference evidence="4" key="1">
    <citation type="submission" date="2021-01" db="EMBL/GenBank/DDBJ databases">
        <authorList>
            <person name="Corre E."/>
            <person name="Pelletier E."/>
            <person name="Niang G."/>
            <person name="Scheremetjew M."/>
            <person name="Finn R."/>
            <person name="Kale V."/>
            <person name="Holt S."/>
            <person name="Cochrane G."/>
            <person name="Meng A."/>
            <person name="Brown T."/>
            <person name="Cohen L."/>
        </authorList>
    </citation>
    <scope>NUCLEOTIDE SEQUENCE</scope>
    <source>
        <strain evidence="4">ATCC 50979</strain>
    </source>
</reference>
<accession>A0A7S1VPN3</accession>
<feature type="region of interest" description="Disordered" evidence="1">
    <location>
        <begin position="399"/>
        <end position="418"/>
    </location>
</feature>
<feature type="domain" description="UDP-glucose/GDP-mannose dehydrogenase dimerisation" evidence="3">
    <location>
        <begin position="254"/>
        <end position="314"/>
    </location>
</feature>
<dbReference type="InterPro" id="IPR014026">
    <property type="entry name" value="UDP-Glc/GDP-Man_DH_dimer"/>
</dbReference>
<dbReference type="AlphaFoldDB" id="A0A7S1VPN3"/>
<feature type="signal peptide" evidence="2">
    <location>
        <begin position="1"/>
        <end position="19"/>
    </location>
</feature>